<protein>
    <submittedName>
        <fullName evidence="2">Uncharacterized protein</fullName>
    </submittedName>
</protein>
<reference evidence="2 3" key="1">
    <citation type="submission" date="2014-04" db="EMBL/GenBank/DDBJ databases">
        <authorList>
            <consortium name="DOE Joint Genome Institute"/>
            <person name="Kuo A."/>
            <person name="Kohler A."/>
            <person name="Nagy L.G."/>
            <person name="Floudas D."/>
            <person name="Copeland A."/>
            <person name="Barry K.W."/>
            <person name="Cichocki N."/>
            <person name="Veneault-Fourrey C."/>
            <person name="LaButti K."/>
            <person name="Lindquist E.A."/>
            <person name="Lipzen A."/>
            <person name="Lundell T."/>
            <person name="Morin E."/>
            <person name="Murat C."/>
            <person name="Sun H."/>
            <person name="Tunlid A."/>
            <person name="Henrissat B."/>
            <person name="Grigoriev I.V."/>
            <person name="Hibbett D.S."/>
            <person name="Martin F."/>
            <person name="Nordberg H.P."/>
            <person name="Cantor M.N."/>
            <person name="Hua S.X."/>
        </authorList>
    </citation>
    <scope>NUCLEOTIDE SEQUENCE [LARGE SCALE GENOMIC DNA]</scope>
    <source>
        <strain evidence="2 3">Foug A</strain>
    </source>
</reference>
<feature type="region of interest" description="Disordered" evidence="1">
    <location>
        <begin position="66"/>
        <end position="99"/>
    </location>
</feature>
<proteinExistence type="predicted"/>
<evidence type="ECO:0000256" key="1">
    <source>
        <dbReference type="SAM" id="MobiDB-lite"/>
    </source>
</evidence>
<dbReference type="OrthoDB" id="2678283at2759"/>
<evidence type="ECO:0000313" key="3">
    <source>
        <dbReference type="Proteomes" id="UP000053989"/>
    </source>
</evidence>
<dbReference type="Proteomes" id="UP000053989">
    <property type="component" value="Unassembled WGS sequence"/>
</dbReference>
<dbReference type="InParanoid" id="A0A0C3D4C1"/>
<keyword evidence="3" id="KW-1185">Reference proteome</keyword>
<evidence type="ECO:0000313" key="2">
    <source>
        <dbReference type="EMBL" id="KIM55605.1"/>
    </source>
</evidence>
<name>A0A0C3D4C1_9AGAM</name>
<feature type="compositionally biased region" description="Polar residues" evidence="1">
    <location>
        <begin position="158"/>
        <end position="174"/>
    </location>
</feature>
<dbReference type="AlphaFoldDB" id="A0A0C3D4C1"/>
<feature type="region of interest" description="Disordered" evidence="1">
    <location>
        <begin position="158"/>
        <end position="186"/>
    </location>
</feature>
<gene>
    <name evidence="2" type="ORF">SCLCIDRAFT_30238</name>
</gene>
<sequence>MSPPYQPLPLTFHLTPAGEPTSLLLHLKKRQVPQQAVVPAKSLEDDRNPEGEYGDYEQEWQIEDMASGGQCDDGSESSVGECKSGGHENEGQQNDSNIDDQTVPLVITGPVVKQPASFHLNAKAFKKGPSAPSLNLVHQVSTRPLIRKAPSLANQQIHADGPSQQQVHGAQSSEQHCHAVEDDKDEDIGSELSDVEPRFKSQQKQKACRFHNEDLPGLPMTEAPFRDLLIPCWIFYYSSLNSLWKLTNAEHVAYVQKLWNQTFLKVPCTVALHGDPVFALVRQQTYDWWGDLAVRAQKAVETFFDHYECFVTAAD</sequence>
<reference evidence="3" key="2">
    <citation type="submission" date="2015-01" db="EMBL/GenBank/DDBJ databases">
        <title>Evolutionary Origins and Diversification of the Mycorrhizal Mutualists.</title>
        <authorList>
            <consortium name="DOE Joint Genome Institute"/>
            <consortium name="Mycorrhizal Genomics Consortium"/>
            <person name="Kohler A."/>
            <person name="Kuo A."/>
            <person name="Nagy L.G."/>
            <person name="Floudas D."/>
            <person name="Copeland A."/>
            <person name="Barry K.W."/>
            <person name="Cichocki N."/>
            <person name="Veneault-Fourrey C."/>
            <person name="LaButti K."/>
            <person name="Lindquist E.A."/>
            <person name="Lipzen A."/>
            <person name="Lundell T."/>
            <person name="Morin E."/>
            <person name="Murat C."/>
            <person name="Riley R."/>
            <person name="Ohm R."/>
            <person name="Sun H."/>
            <person name="Tunlid A."/>
            <person name="Henrissat B."/>
            <person name="Grigoriev I.V."/>
            <person name="Hibbett D.S."/>
            <person name="Martin F."/>
        </authorList>
    </citation>
    <scope>NUCLEOTIDE SEQUENCE [LARGE SCALE GENOMIC DNA]</scope>
    <source>
        <strain evidence="3">Foug A</strain>
    </source>
</reference>
<dbReference type="HOGENOM" id="CLU_883279_0_0_1"/>
<dbReference type="EMBL" id="KN822131">
    <property type="protein sequence ID" value="KIM55605.1"/>
    <property type="molecule type" value="Genomic_DNA"/>
</dbReference>
<organism evidence="2 3">
    <name type="scientific">Scleroderma citrinum Foug A</name>
    <dbReference type="NCBI Taxonomy" id="1036808"/>
    <lineage>
        <taxon>Eukaryota</taxon>
        <taxon>Fungi</taxon>
        <taxon>Dikarya</taxon>
        <taxon>Basidiomycota</taxon>
        <taxon>Agaricomycotina</taxon>
        <taxon>Agaricomycetes</taxon>
        <taxon>Agaricomycetidae</taxon>
        <taxon>Boletales</taxon>
        <taxon>Sclerodermatineae</taxon>
        <taxon>Sclerodermataceae</taxon>
        <taxon>Scleroderma</taxon>
    </lineage>
</organism>
<accession>A0A0C3D4C1</accession>